<gene>
    <name evidence="13" type="ORF">CBF35_09845</name>
</gene>
<dbReference type="PANTHER" id="PTHR43281:SF1">
    <property type="entry name" value="FARNESYL DIPHOSPHATE SYNTHASE"/>
    <property type="match status" value="1"/>
</dbReference>
<dbReference type="InterPro" id="IPR053378">
    <property type="entry name" value="Prenyl_diphosphate_synthase"/>
</dbReference>
<dbReference type="PROSITE" id="PS00444">
    <property type="entry name" value="POLYPRENYL_SYNTHASE_2"/>
    <property type="match status" value="1"/>
</dbReference>
<dbReference type="SFLD" id="SFLDG01017">
    <property type="entry name" value="Polyprenyl_Transferase_Like"/>
    <property type="match status" value="1"/>
</dbReference>
<evidence type="ECO:0000256" key="5">
    <source>
        <dbReference type="ARBA" id="ARBA00022679"/>
    </source>
</evidence>
<evidence type="ECO:0000256" key="10">
    <source>
        <dbReference type="ARBA" id="ARBA00032873"/>
    </source>
</evidence>
<protein>
    <recommendedName>
        <fullName evidence="4">Farnesyl diphosphate synthase</fullName>
        <ecNumber evidence="3">2.5.1.10</ecNumber>
    </recommendedName>
    <alternativeName>
        <fullName evidence="10">(2E,6E)-farnesyl diphosphate synthase</fullName>
    </alternativeName>
    <alternativeName>
        <fullName evidence="9">Geranyltranstransferase</fullName>
    </alternativeName>
</protein>
<dbReference type="GO" id="GO:0005737">
    <property type="term" value="C:cytoplasm"/>
    <property type="evidence" value="ECO:0007669"/>
    <property type="project" value="UniProtKB-ARBA"/>
</dbReference>
<dbReference type="CDD" id="cd00685">
    <property type="entry name" value="Trans_IPPS_HT"/>
    <property type="match status" value="1"/>
</dbReference>
<comment type="similarity">
    <text evidence="2 12">Belongs to the FPP/GGPP synthase family.</text>
</comment>
<dbReference type="Pfam" id="PF00348">
    <property type="entry name" value="polyprenyl_synt"/>
    <property type="match status" value="1"/>
</dbReference>
<evidence type="ECO:0000256" key="9">
    <source>
        <dbReference type="ARBA" id="ARBA00032380"/>
    </source>
</evidence>
<evidence type="ECO:0000256" key="4">
    <source>
        <dbReference type="ARBA" id="ARBA00015100"/>
    </source>
</evidence>
<sequence length="298" mass="32776">MEKDLQLFQREQLPKIKKEIQDFLRATATEDRLLESMLYSLEAGGKHVRPLLLLATLDFFQEPLQQGHYQVAGALEMIHTYSLIHDDLPAMDNDDLRRGKPTNHVVFGEGQAILAGDGLLTEAFHLISNSPLSAEDKVWLMRELAKGAGTSGMIAGQVADIEGEQKELTLAELQRVHSRKTGALIEYAVISGTYLTKQSVEIAEAMKAYGRHFGMAFQIKDDLLDVIGDENLIGKKTGMDAVRHKSTYTSLLGLEGAQAALSSHYQQGMAAIAQVKTIKGRQGEETLLEALLGTLMTV</sequence>
<dbReference type="GeneID" id="98568673"/>
<dbReference type="RefSeq" id="WP_126780631.1">
    <property type="nucleotide sequence ID" value="NZ_NGJU01000014.1"/>
</dbReference>
<name>A0A429ZLG1_9ENTE</name>
<keyword evidence="5 12" id="KW-0808">Transferase</keyword>
<dbReference type="FunFam" id="1.10.600.10:FF:000001">
    <property type="entry name" value="Geranylgeranyl diphosphate synthase"/>
    <property type="match status" value="1"/>
</dbReference>
<keyword evidence="14" id="KW-1185">Reference proteome</keyword>
<dbReference type="PROSITE" id="PS00723">
    <property type="entry name" value="POLYPRENYL_SYNTHASE_1"/>
    <property type="match status" value="1"/>
</dbReference>
<evidence type="ECO:0000256" key="6">
    <source>
        <dbReference type="ARBA" id="ARBA00022723"/>
    </source>
</evidence>
<dbReference type="PANTHER" id="PTHR43281">
    <property type="entry name" value="FARNESYL DIPHOSPHATE SYNTHASE"/>
    <property type="match status" value="1"/>
</dbReference>
<dbReference type="EMBL" id="NGJU01000014">
    <property type="protein sequence ID" value="RST94544.1"/>
    <property type="molecule type" value="Genomic_DNA"/>
</dbReference>
<dbReference type="EC" id="2.5.1.10" evidence="3"/>
<dbReference type="SUPFAM" id="SSF48576">
    <property type="entry name" value="Terpenoid synthases"/>
    <property type="match status" value="1"/>
</dbReference>
<evidence type="ECO:0000313" key="13">
    <source>
        <dbReference type="EMBL" id="RST94544.1"/>
    </source>
</evidence>
<dbReference type="OrthoDB" id="9805316at2"/>
<dbReference type="GO" id="GO:0004337">
    <property type="term" value="F:(2E,6E)-farnesyl diphosphate synthase activity"/>
    <property type="evidence" value="ECO:0007669"/>
    <property type="project" value="UniProtKB-EC"/>
</dbReference>
<evidence type="ECO:0000313" key="14">
    <source>
        <dbReference type="Proteomes" id="UP000287239"/>
    </source>
</evidence>
<dbReference type="InterPro" id="IPR033749">
    <property type="entry name" value="Polyprenyl_synt_CS"/>
</dbReference>
<organism evidence="13 14">
    <name type="scientific">Vagococcus salmoninarum</name>
    <dbReference type="NCBI Taxonomy" id="2739"/>
    <lineage>
        <taxon>Bacteria</taxon>
        <taxon>Bacillati</taxon>
        <taxon>Bacillota</taxon>
        <taxon>Bacilli</taxon>
        <taxon>Lactobacillales</taxon>
        <taxon>Enterococcaceae</taxon>
        <taxon>Vagococcus</taxon>
    </lineage>
</organism>
<dbReference type="Proteomes" id="UP000287239">
    <property type="component" value="Unassembled WGS sequence"/>
</dbReference>
<evidence type="ECO:0000256" key="3">
    <source>
        <dbReference type="ARBA" id="ARBA00012439"/>
    </source>
</evidence>
<dbReference type="AlphaFoldDB" id="A0A429ZLG1"/>
<comment type="cofactor">
    <cofactor evidence="1">
        <name>Mg(2+)</name>
        <dbReference type="ChEBI" id="CHEBI:18420"/>
    </cofactor>
</comment>
<keyword evidence="7" id="KW-0460">Magnesium</keyword>
<keyword evidence="8" id="KW-0414">Isoprene biosynthesis</keyword>
<dbReference type="InterPro" id="IPR008949">
    <property type="entry name" value="Isoprenoid_synthase_dom_sf"/>
</dbReference>
<comment type="caution">
    <text evidence="13">The sequence shown here is derived from an EMBL/GenBank/DDBJ whole genome shotgun (WGS) entry which is preliminary data.</text>
</comment>
<dbReference type="InterPro" id="IPR000092">
    <property type="entry name" value="Polyprenyl_synt"/>
</dbReference>
<dbReference type="Gene3D" id="1.10.600.10">
    <property type="entry name" value="Farnesyl Diphosphate Synthase"/>
    <property type="match status" value="1"/>
</dbReference>
<dbReference type="GO" id="GO:0046872">
    <property type="term" value="F:metal ion binding"/>
    <property type="evidence" value="ECO:0007669"/>
    <property type="project" value="UniProtKB-KW"/>
</dbReference>
<reference evidence="13 14" key="1">
    <citation type="submission" date="2017-05" db="EMBL/GenBank/DDBJ databases">
        <title>Vagococcus spp. assemblies.</title>
        <authorList>
            <person name="Gulvik C.A."/>
        </authorList>
    </citation>
    <scope>NUCLEOTIDE SEQUENCE [LARGE SCALE GENOMIC DNA]</scope>
    <source>
        <strain evidence="13 14">NCFB 2777</strain>
    </source>
</reference>
<dbReference type="GO" id="GO:0016114">
    <property type="term" value="P:terpenoid biosynthetic process"/>
    <property type="evidence" value="ECO:0007669"/>
    <property type="project" value="UniProtKB-ARBA"/>
</dbReference>
<dbReference type="NCBIfam" id="NF045485">
    <property type="entry name" value="FPPsyn"/>
    <property type="match status" value="1"/>
</dbReference>
<evidence type="ECO:0000256" key="2">
    <source>
        <dbReference type="ARBA" id="ARBA00006706"/>
    </source>
</evidence>
<dbReference type="SFLD" id="SFLDS00005">
    <property type="entry name" value="Isoprenoid_Synthase_Type_I"/>
    <property type="match status" value="1"/>
</dbReference>
<comment type="catalytic activity">
    <reaction evidence="11">
        <text>isopentenyl diphosphate + (2E)-geranyl diphosphate = (2E,6E)-farnesyl diphosphate + diphosphate</text>
        <dbReference type="Rhea" id="RHEA:19361"/>
        <dbReference type="ChEBI" id="CHEBI:33019"/>
        <dbReference type="ChEBI" id="CHEBI:58057"/>
        <dbReference type="ChEBI" id="CHEBI:128769"/>
        <dbReference type="ChEBI" id="CHEBI:175763"/>
        <dbReference type="EC" id="2.5.1.10"/>
    </reaction>
</comment>
<evidence type="ECO:0000256" key="7">
    <source>
        <dbReference type="ARBA" id="ARBA00022842"/>
    </source>
</evidence>
<evidence type="ECO:0000256" key="11">
    <source>
        <dbReference type="ARBA" id="ARBA00049399"/>
    </source>
</evidence>
<keyword evidence="6" id="KW-0479">Metal-binding</keyword>
<evidence type="ECO:0000256" key="1">
    <source>
        <dbReference type="ARBA" id="ARBA00001946"/>
    </source>
</evidence>
<evidence type="ECO:0000256" key="12">
    <source>
        <dbReference type="RuleBase" id="RU004466"/>
    </source>
</evidence>
<accession>A0A429ZLG1</accession>
<proteinExistence type="inferred from homology"/>
<evidence type="ECO:0000256" key="8">
    <source>
        <dbReference type="ARBA" id="ARBA00023229"/>
    </source>
</evidence>